<dbReference type="PATRIC" id="fig|1299334.3.peg.8657"/>
<protein>
    <submittedName>
        <fullName evidence="1">Phosphotransferase enzyme family domain protein</fullName>
    </submittedName>
</protein>
<comment type="caution">
    <text evidence="1">The sequence shown here is derived from an EMBL/GenBank/DDBJ whole genome shotgun (WGS) entry which is preliminary data.</text>
</comment>
<dbReference type="AlphaFoldDB" id="X7Z591"/>
<accession>X7Z591</accession>
<gene>
    <name evidence="1" type="ORF">I553_6889</name>
</gene>
<sequence length="101" mass="11123">MTTVDQLQASLPAVLRPVLGADVAIENLRVLTGGASRSTWAFDAVTPSGRRSLILRTGAPDDMHAGMEREARCRPPPRRPGLLSHTFLLPRILLRRLAIRF</sequence>
<organism evidence="1">
    <name type="scientific">Mycobacterium xenopi 4042</name>
    <dbReference type="NCBI Taxonomy" id="1299334"/>
    <lineage>
        <taxon>Bacteria</taxon>
        <taxon>Bacillati</taxon>
        <taxon>Actinomycetota</taxon>
        <taxon>Actinomycetes</taxon>
        <taxon>Mycobacteriales</taxon>
        <taxon>Mycobacteriaceae</taxon>
        <taxon>Mycobacterium</taxon>
    </lineage>
</organism>
<evidence type="ECO:0000313" key="1">
    <source>
        <dbReference type="EMBL" id="EUA13770.1"/>
    </source>
</evidence>
<dbReference type="EMBL" id="JAOB01000081">
    <property type="protein sequence ID" value="EUA13770.1"/>
    <property type="molecule type" value="Genomic_DNA"/>
</dbReference>
<dbReference type="GO" id="GO:0016740">
    <property type="term" value="F:transferase activity"/>
    <property type="evidence" value="ECO:0007669"/>
    <property type="project" value="UniProtKB-KW"/>
</dbReference>
<reference evidence="1" key="1">
    <citation type="submission" date="2014-01" db="EMBL/GenBank/DDBJ databases">
        <authorList>
            <person name="Brown-Elliot B."/>
            <person name="Wallace R."/>
            <person name="Lenaerts A."/>
            <person name="Ordway D."/>
            <person name="DeGroote M.A."/>
            <person name="Parker T."/>
            <person name="Sizemore C."/>
            <person name="Tallon L.J."/>
            <person name="Sadzewicz L.K."/>
            <person name="Sengamalay N."/>
            <person name="Fraser C.M."/>
            <person name="Hine E."/>
            <person name="Shefchek K.A."/>
            <person name="Das S.P."/>
            <person name="Tettelin H."/>
        </authorList>
    </citation>
    <scope>NUCLEOTIDE SEQUENCE [LARGE SCALE GENOMIC DNA]</scope>
    <source>
        <strain evidence="1">4042</strain>
    </source>
</reference>
<keyword evidence="1" id="KW-0808">Transferase</keyword>
<name>X7Z591_MYCXE</name>
<proteinExistence type="predicted"/>